<reference evidence="2 3" key="1">
    <citation type="submission" date="2022-08" db="EMBL/GenBank/DDBJ databases">
        <title>novel species in genus Aeromicrobium.</title>
        <authorList>
            <person name="Ye L."/>
        </authorList>
    </citation>
    <scope>NUCLEOTIDE SEQUENCE [LARGE SCALE GENOMIC DNA]</scope>
    <source>
        <strain evidence="3">zg-Y1379</strain>
    </source>
</reference>
<dbReference type="Proteomes" id="UP001316184">
    <property type="component" value="Chromosome"/>
</dbReference>
<gene>
    <name evidence="2" type="ORF">NQV15_00620</name>
</gene>
<sequence length="54" mass="5931">MSFEGDKARLIKELEDAQAEIRAAFNMKPSPEQATPSKDSEGRGPGRLTAVKNR</sequence>
<organism evidence="2 3">
    <name type="scientific">Aeromicrobium wangtongii</name>
    <dbReference type="NCBI Taxonomy" id="2969247"/>
    <lineage>
        <taxon>Bacteria</taxon>
        <taxon>Bacillati</taxon>
        <taxon>Actinomycetota</taxon>
        <taxon>Actinomycetes</taxon>
        <taxon>Propionibacteriales</taxon>
        <taxon>Nocardioidaceae</taxon>
        <taxon>Aeromicrobium</taxon>
    </lineage>
</organism>
<evidence type="ECO:0000256" key="1">
    <source>
        <dbReference type="SAM" id="MobiDB-lite"/>
    </source>
</evidence>
<evidence type="ECO:0000313" key="2">
    <source>
        <dbReference type="EMBL" id="UUP13847.1"/>
    </source>
</evidence>
<proteinExistence type="predicted"/>
<evidence type="ECO:0000313" key="3">
    <source>
        <dbReference type="Proteomes" id="UP001316184"/>
    </source>
</evidence>
<dbReference type="RefSeq" id="WP_232402799.1">
    <property type="nucleotide sequence ID" value="NZ_CP102173.1"/>
</dbReference>
<protein>
    <submittedName>
        <fullName evidence="2">Uncharacterized protein</fullName>
    </submittedName>
</protein>
<accession>A0ABY5M8R8</accession>
<keyword evidence="3" id="KW-1185">Reference proteome</keyword>
<feature type="region of interest" description="Disordered" evidence="1">
    <location>
        <begin position="24"/>
        <end position="54"/>
    </location>
</feature>
<name>A0ABY5M8R8_9ACTN</name>
<dbReference type="EMBL" id="CP102173">
    <property type="protein sequence ID" value="UUP13847.1"/>
    <property type="molecule type" value="Genomic_DNA"/>
</dbReference>